<dbReference type="PANTHER" id="PTHR34406">
    <property type="entry name" value="PROTEIN YCEI"/>
    <property type="match status" value="1"/>
</dbReference>
<evidence type="ECO:0000313" key="4">
    <source>
        <dbReference type="EMBL" id="QDG53058.1"/>
    </source>
</evidence>
<accession>A0A4Y6PXJ4</accession>
<dbReference type="SUPFAM" id="SSF101874">
    <property type="entry name" value="YceI-like"/>
    <property type="match status" value="1"/>
</dbReference>
<protein>
    <submittedName>
        <fullName evidence="4">YceI family protein</fullName>
    </submittedName>
</protein>
<feature type="region of interest" description="Disordered" evidence="1">
    <location>
        <begin position="230"/>
        <end position="249"/>
    </location>
</feature>
<evidence type="ECO:0000256" key="1">
    <source>
        <dbReference type="SAM" id="MobiDB-lite"/>
    </source>
</evidence>
<dbReference type="SMART" id="SM00867">
    <property type="entry name" value="YceI"/>
    <property type="match status" value="1"/>
</dbReference>
<feature type="domain" description="Lipid/polyisoprenoid-binding YceI-like" evidence="3">
    <location>
        <begin position="63"/>
        <end position="227"/>
    </location>
</feature>
<dbReference type="InterPro" id="IPR007372">
    <property type="entry name" value="Lipid/polyisoprenoid-bd_YceI"/>
</dbReference>
<name>A0A4Y6PXJ4_PERCE</name>
<evidence type="ECO:0000313" key="5">
    <source>
        <dbReference type="Proteomes" id="UP000315995"/>
    </source>
</evidence>
<dbReference type="AlphaFoldDB" id="A0A4Y6PXJ4"/>
<dbReference type="PROSITE" id="PS51257">
    <property type="entry name" value="PROKAR_LIPOPROTEIN"/>
    <property type="match status" value="1"/>
</dbReference>
<keyword evidence="5" id="KW-1185">Reference proteome</keyword>
<keyword evidence="2" id="KW-0732">Signal</keyword>
<organism evidence="4 5">
    <name type="scientific">Persicimonas caeni</name>
    <dbReference type="NCBI Taxonomy" id="2292766"/>
    <lineage>
        <taxon>Bacteria</taxon>
        <taxon>Deltaproteobacteria</taxon>
        <taxon>Bradymonadales</taxon>
        <taxon>Bradymonadaceae</taxon>
        <taxon>Persicimonas</taxon>
    </lineage>
</organism>
<feature type="chain" id="PRO_5030106633" evidence="2">
    <location>
        <begin position="18"/>
        <end position="249"/>
    </location>
</feature>
<accession>A0A5B8Y913</accession>
<feature type="signal peptide" evidence="2">
    <location>
        <begin position="1"/>
        <end position="17"/>
    </location>
</feature>
<dbReference type="OrthoDB" id="9811006at2"/>
<reference evidence="4 5" key="1">
    <citation type="submission" date="2019-06" db="EMBL/GenBank/DDBJ databases">
        <title>Persicimonas caeni gen. nov., sp. nov., a predatory bacterium isolated from solar saltern.</title>
        <authorList>
            <person name="Wang S."/>
        </authorList>
    </citation>
    <scope>NUCLEOTIDE SEQUENCE [LARGE SCALE GENOMIC DNA]</scope>
    <source>
        <strain evidence="4 5">YN101</strain>
    </source>
</reference>
<feature type="compositionally biased region" description="Basic and acidic residues" evidence="1">
    <location>
        <begin position="37"/>
        <end position="63"/>
    </location>
</feature>
<gene>
    <name evidence="4" type="ORF">FIV42_20615</name>
</gene>
<proteinExistence type="predicted"/>
<feature type="region of interest" description="Disordered" evidence="1">
    <location>
        <begin position="21"/>
        <end position="66"/>
    </location>
</feature>
<sequence>MSKKIAVLLLAAGMAMAAGCKSETDNKAAAKVSEASAEEKTDEKAEEAKADEKADEAKSEPREVAVATDKSSIGWVGAKVTGDHKGGFKKFEGKLWENEGEVEKVEFTVDTTSVFSDAEKLTGHLKSDDFFHVEKHPEAKFVSKKIVEKKSKSPDGKEFSHEVTGDFTIRGVTKELTFPANIKAGDDKLEASTEFTFNRFDFDIVYKGKPDDLIKKEVLLKVDLVAPMDKQAEKPKQAEAEAAKDEAGK</sequence>
<dbReference type="InterPro" id="IPR036761">
    <property type="entry name" value="TTHA0802/YceI-like_sf"/>
</dbReference>
<dbReference type="Proteomes" id="UP000315995">
    <property type="component" value="Chromosome"/>
</dbReference>
<dbReference type="EMBL" id="CP041186">
    <property type="protein sequence ID" value="QDG53058.1"/>
    <property type="molecule type" value="Genomic_DNA"/>
</dbReference>
<dbReference type="RefSeq" id="WP_141199519.1">
    <property type="nucleotide sequence ID" value="NZ_CP041186.1"/>
</dbReference>
<dbReference type="Pfam" id="PF04264">
    <property type="entry name" value="YceI"/>
    <property type="match status" value="1"/>
</dbReference>
<dbReference type="Gene3D" id="2.40.128.110">
    <property type="entry name" value="Lipid/polyisoprenoid-binding, YceI-like"/>
    <property type="match status" value="1"/>
</dbReference>
<evidence type="ECO:0000256" key="2">
    <source>
        <dbReference type="SAM" id="SignalP"/>
    </source>
</evidence>
<evidence type="ECO:0000259" key="3">
    <source>
        <dbReference type="SMART" id="SM00867"/>
    </source>
</evidence>
<dbReference type="PANTHER" id="PTHR34406:SF1">
    <property type="entry name" value="PROTEIN YCEI"/>
    <property type="match status" value="1"/>
</dbReference>